<organism evidence="2 3">
    <name type="scientific">Legionella parisiensis</name>
    <dbReference type="NCBI Taxonomy" id="45071"/>
    <lineage>
        <taxon>Bacteria</taxon>
        <taxon>Pseudomonadati</taxon>
        <taxon>Pseudomonadota</taxon>
        <taxon>Gammaproteobacteria</taxon>
        <taxon>Legionellales</taxon>
        <taxon>Legionellaceae</taxon>
        <taxon>Legionella</taxon>
    </lineage>
</organism>
<dbReference type="OrthoDB" id="5654262at2"/>
<proteinExistence type="predicted"/>
<evidence type="ECO:0000313" key="3">
    <source>
        <dbReference type="Proteomes" id="UP000095229"/>
    </source>
</evidence>
<name>A0A1E5JMM2_9GAMM</name>
<evidence type="ECO:0000313" key="2">
    <source>
        <dbReference type="EMBL" id="OEH45795.1"/>
    </source>
</evidence>
<dbReference type="AlphaFoldDB" id="A0A1E5JMM2"/>
<accession>A0A1E5JMM2</accession>
<evidence type="ECO:0000256" key="1">
    <source>
        <dbReference type="SAM" id="MobiDB-lite"/>
    </source>
</evidence>
<dbReference type="EMBL" id="LSOG01000086">
    <property type="protein sequence ID" value="OEH45795.1"/>
    <property type="molecule type" value="Genomic_DNA"/>
</dbReference>
<dbReference type="Proteomes" id="UP000095229">
    <property type="component" value="Unassembled WGS sequence"/>
</dbReference>
<dbReference type="RefSeq" id="WP_058518497.1">
    <property type="nucleotide sequence ID" value="NZ_CAAAIE010000003.1"/>
</dbReference>
<reference evidence="2 3" key="1">
    <citation type="submission" date="2016-02" db="EMBL/GenBank/DDBJ databases">
        <title>Secondary metabolites in Legionella.</title>
        <authorList>
            <person name="Tobias N.J."/>
            <person name="Bode H.B."/>
        </authorList>
    </citation>
    <scope>NUCLEOTIDE SEQUENCE [LARGE SCALE GENOMIC DNA]</scope>
    <source>
        <strain evidence="2 3">DSM 19216</strain>
    </source>
</reference>
<gene>
    <name evidence="2" type="ORF">lpari_03202</name>
</gene>
<dbReference type="PATRIC" id="fig|45071.6.peg.2977"/>
<sequence>MMSKETNGAKKTGNATKRWSFLDISKQVLDEEKDKKNSVEKETVTDKEEAITSSDNIVEAEPDINRIFKHR</sequence>
<feature type="region of interest" description="Disordered" evidence="1">
    <location>
        <begin position="31"/>
        <end position="50"/>
    </location>
</feature>
<comment type="caution">
    <text evidence="2">The sequence shown here is derived from an EMBL/GenBank/DDBJ whole genome shotgun (WGS) entry which is preliminary data.</text>
</comment>
<protein>
    <submittedName>
        <fullName evidence="2">Uncharacterized protein</fullName>
    </submittedName>
</protein>
<keyword evidence="3" id="KW-1185">Reference proteome</keyword>